<feature type="transmembrane region" description="Helical" evidence="5">
    <location>
        <begin position="285"/>
        <end position="303"/>
    </location>
</feature>
<dbReference type="Proteomes" id="UP001473424">
    <property type="component" value="Chromosome"/>
</dbReference>
<evidence type="ECO:0000256" key="2">
    <source>
        <dbReference type="ARBA" id="ARBA00022692"/>
    </source>
</evidence>
<dbReference type="EMBL" id="AP028955">
    <property type="protein sequence ID" value="BET38744.1"/>
    <property type="molecule type" value="Genomic_DNA"/>
</dbReference>
<organism evidence="6 7">
    <name type="scientific">Spiroplasma ixodetis</name>
    <dbReference type="NCBI Taxonomy" id="2141"/>
    <lineage>
        <taxon>Bacteria</taxon>
        <taxon>Bacillati</taxon>
        <taxon>Mycoplasmatota</taxon>
        <taxon>Mollicutes</taxon>
        <taxon>Entomoplasmatales</taxon>
        <taxon>Spiroplasmataceae</taxon>
        <taxon>Spiroplasma</taxon>
    </lineage>
</organism>
<keyword evidence="2 5" id="KW-0812">Transmembrane</keyword>
<evidence type="ECO:0000256" key="1">
    <source>
        <dbReference type="ARBA" id="ARBA00004141"/>
    </source>
</evidence>
<gene>
    <name evidence="6" type="ORF">SAP269_13330</name>
</gene>
<dbReference type="Gene3D" id="1.20.1540.10">
    <property type="entry name" value="Rhomboid-like"/>
    <property type="match status" value="1"/>
</dbReference>
<evidence type="ECO:0000256" key="4">
    <source>
        <dbReference type="ARBA" id="ARBA00023136"/>
    </source>
</evidence>
<feature type="transmembrane region" description="Helical" evidence="5">
    <location>
        <begin position="309"/>
        <end position="330"/>
    </location>
</feature>
<name>A0ABN7BUX3_9MOLU</name>
<feature type="transmembrane region" description="Helical" evidence="5">
    <location>
        <begin position="254"/>
        <end position="273"/>
    </location>
</feature>
<evidence type="ECO:0000256" key="5">
    <source>
        <dbReference type="SAM" id="Phobius"/>
    </source>
</evidence>
<feature type="transmembrane region" description="Helical" evidence="5">
    <location>
        <begin position="388"/>
        <end position="410"/>
    </location>
</feature>
<protein>
    <recommendedName>
        <fullName evidence="8">Rhomboid family intramembrane serine protease</fullName>
    </recommendedName>
</protein>
<feature type="transmembrane region" description="Helical" evidence="5">
    <location>
        <begin position="188"/>
        <end position="211"/>
    </location>
</feature>
<evidence type="ECO:0000313" key="6">
    <source>
        <dbReference type="EMBL" id="BET38744.1"/>
    </source>
</evidence>
<dbReference type="RefSeq" id="WP_353305697.1">
    <property type="nucleotide sequence ID" value="NZ_AP028955.1"/>
</dbReference>
<reference evidence="7" key="1">
    <citation type="journal article" date="2024" name="FEMS Microbiol. Lett.">
        <title>Genomic insights into Spiroplasma endosymbionts that induce male-killing and protective phenotypes in the pea aphid.</title>
        <authorList>
            <person name="Arai H."/>
            <person name="Legeai F."/>
            <person name="Kageyama D."/>
            <person name="Sugio A."/>
            <person name="Simon J.C."/>
        </authorList>
    </citation>
    <scope>NUCLEOTIDE SEQUENCE [LARGE SCALE GENOMIC DNA]</scope>
    <source>
        <strain evidence="7">sAp269</strain>
    </source>
</reference>
<accession>A0ABN7BUX3</accession>
<keyword evidence="3 5" id="KW-1133">Transmembrane helix</keyword>
<feature type="transmembrane region" description="Helical" evidence="5">
    <location>
        <begin position="361"/>
        <end position="381"/>
    </location>
</feature>
<dbReference type="InterPro" id="IPR035952">
    <property type="entry name" value="Rhomboid-like_sf"/>
</dbReference>
<comment type="subcellular location">
    <subcellularLocation>
        <location evidence="1">Membrane</location>
        <topology evidence="1">Multi-pass membrane protein</topology>
    </subcellularLocation>
</comment>
<proteinExistence type="predicted"/>
<evidence type="ECO:0000256" key="3">
    <source>
        <dbReference type="ARBA" id="ARBA00022989"/>
    </source>
</evidence>
<keyword evidence="7" id="KW-1185">Reference proteome</keyword>
<feature type="transmembrane region" description="Helical" evidence="5">
    <location>
        <begin position="223"/>
        <end position="242"/>
    </location>
</feature>
<dbReference type="SUPFAM" id="SSF144091">
    <property type="entry name" value="Rhomboid-like"/>
    <property type="match status" value="1"/>
</dbReference>
<sequence>MDDNILDILGLQLVDYFISHQDYRPFNVPKELKLHVKGEVYLTNKDSNTYHIIKIIKENNFNPHHLKNKDEVYEILHKQLADEGVKDIRYLMVILNDDNQNENRRSPAVDVIVATSDKIVQELSKFYPSITKFIKVDLPQLETETENNEDTNEDNSAGTLSDNWKKVNFQNRRYLSETLKKCTNANLAVTWFLFIIPIITLVVFLVIINLSQDDWLALDYKQQHLLFGANYHNLIFGAYQYWRWLIYPFAGNDINPSAPINLIFSLWMFYHVGRFVEGFYGWWKAIFIWIGAMILTGILQSVFDNINIMSGFWVFPVISLGAMLPFIWNYKLFKTPIMNRFFTTILLMLIFWFITDQQVVTLLYWMIAFVTGWLFASLIGYNNRKITVYYAFSPIAIGSLVLFAGLLWGLNNYYPVDDNNYTLEVLKQYQKIGLISQSTINSIMLNYFHIQL</sequence>
<feature type="transmembrane region" description="Helical" evidence="5">
    <location>
        <begin position="337"/>
        <end position="355"/>
    </location>
</feature>
<evidence type="ECO:0008006" key="8">
    <source>
        <dbReference type="Google" id="ProtNLM"/>
    </source>
</evidence>
<evidence type="ECO:0000313" key="7">
    <source>
        <dbReference type="Proteomes" id="UP001473424"/>
    </source>
</evidence>
<keyword evidence="4 5" id="KW-0472">Membrane</keyword>